<feature type="transmembrane region" description="Helical" evidence="6">
    <location>
        <begin position="285"/>
        <end position="302"/>
    </location>
</feature>
<feature type="domain" description="EamA" evidence="7">
    <location>
        <begin position="166"/>
        <end position="302"/>
    </location>
</feature>
<feature type="transmembrane region" description="Helical" evidence="6">
    <location>
        <begin position="163"/>
        <end position="183"/>
    </location>
</feature>
<feature type="transmembrane region" description="Helical" evidence="6">
    <location>
        <begin position="195"/>
        <end position="215"/>
    </location>
</feature>
<organism evidence="8 9">
    <name type="scientific">Aromatoleum petrolei</name>
    <dbReference type="NCBI Taxonomy" id="76116"/>
    <lineage>
        <taxon>Bacteria</taxon>
        <taxon>Pseudomonadati</taxon>
        <taxon>Pseudomonadota</taxon>
        <taxon>Betaproteobacteria</taxon>
        <taxon>Rhodocyclales</taxon>
        <taxon>Rhodocyclaceae</taxon>
        <taxon>Aromatoleum</taxon>
    </lineage>
</organism>
<protein>
    <submittedName>
        <fullName evidence="8">EamA family transporter</fullName>
    </submittedName>
</protein>
<dbReference type="PANTHER" id="PTHR42920">
    <property type="entry name" value="OS03G0707200 PROTEIN-RELATED"/>
    <property type="match status" value="1"/>
</dbReference>
<evidence type="ECO:0000256" key="3">
    <source>
        <dbReference type="ARBA" id="ARBA00022692"/>
    </source>
</evidence>
<dbReference type="EMBL" id="WTVR01000046">
    <property type="protein sequence ID" value="NMF90609.1"/>
    <property type="molecule type" value="Genomic_DNA"/>
</dbReference>
<sequence length="304" mass="32216">MSDPKNYRLGFWLAVGAAAGFSAKAVLVKLAYAVPNPALQGTAVDAVTLLALRMLFAAPAFGIAALHTRGANTLGLKHWLALVGVGLAGYYGASILDFWGLAYISAGLERLILFTYPSLTLLIGVIFLRKRLSRRDWLALLLTYVGIAVAFAHDLHLAADSTAIWTGTALVFLSSLAYAIYLAGGGELIGRLGGGRFTALAMAIATVATLTHYLLSRPWAEIFNQPWQIYVLALGMAVFSTVVPVFMQSAAIKHIGAGRASMIGMLGPVATIALSSWLLDEPLSFWQLAGAAIVIVGVALISKR</sequence>
<dbReference type="InterPro" id="IPR000620">
    <property type="entry name" value="EamA_dom"/>
</dbReference>
<feature type="transmembrane region" description="Helical" evidence="6">
    <location>
        <begin position="137"/>
        <end position="157"/>
    </location>
</feature>
<dbReference type="PANTHER" id="PTHR42920:SF5">
    <property type="entry name" value="EAMA DOMAIN-CONTAINING PROTEIN"/>
    <property type="match status" value="1"/>
</dbReference>
<keyword evidence="5 6" id="KW-0472">Membrane</keyword>
<evidence type="ECO:0000256" key="1">
    <source>
        <dbReference type="ARBA" id="ARBA00004651"/>
    </source>
</evidence>
<proteinExistence type="predicted"/>
<dbReference type="InterPro" id="IPR037185">
    <property type="entry name" value="EmrE-like"/>
</dbReference>
<feature type="transmembrane region" description="Helical" evidence="6">
    <location>
        <begin position="111"/>
        <end position="128"/>
    </location>
</feature>
<keyword evidence="9" id="KW-1185">Reference proteome</keyword>
<feature type="transmembrane region" description="Helical" evidence="6">
    <location>
        <begin position="79"/>
        <end position="105"/>
    </location>
</feature>
<dbReference type="InterPro" id="IPR051258">
    <property type="entry name" value="Diverse_Substrate_Transporter"/>
</dbReference>
<dbReference type="Proteomes" id="UP000652074">
    <property type="component" value="Unassembled WGS sequence"/>
</dbReference>
<keyword evidence="2" id="KW-1003">Cell membrane</keyword>
<reference evidence="8 9" key="1">
    <citation type="submission" date="2019-12" db="EMBL/GenBank/DDBJ databases">
        <title>Comparative genomics gives insights into the taxonomy of the Azoarcus-Aromatoleum group and reveals separate origins of nif in the plant-associated Azoarcus and non-plant-associated Aromatoleum sub-groups.</title>
        <authorList>
            <person name="Lafos M."/>
            <person name="Maluk M."/>
            <person name="Batista M."/>
            <person name="Junghare M."/>
            <person name="Carmona M."/>
            <person name="Faoro H."/>
            <person name="Cruz L.M."/>
            <person name="Battistoni F."/>
            <person name="De Souza E."/>
            <person name="Pedrosa F."/>
            <person name="Chen W.-M."/>
            <person name="Poole P.S."/>
            <person name="Dixon R.A."/>
            <person name="James E.K."/>
        </authorList>
    </citation>
    <scope>NUCLEOTIDE SEQUENCE [LARGE SCALE GENOMIC DNA]</scope>
    <source>
        <strain evidence="8 9">ToN1</strain>
    </source>
</reference>
<keyword evidence="3 6" id="KW-0812">Transmembrane</keyword>
<feature type="transmembrane region" description="Helical" evidence="6">
    <location>
        <begin position="49"/>
        <end position="67"/>
    </location>
</feature>
<accession>A0ABX1MXC5</accession>
<evidence type="ECO:0000256" key="5">
    <source>
        <dbReference type="ARBA" id="ARBA00023136"/>
    </source>
</evidence>
<comment type="subcellular location">
    <subcellularLocation>
        <location evidence="1">Cell membrane</location>
        <topology evidence="1">Multi-pass membrane protein</topology>
    </subcellularLocation>
</comment>
<evidence type="ECO:0000313" key="8">
    <source>
        <dbReference type="EMBL" id="NMF90609.1"/>
    </source>
</evidence>
<gene>
    <name evidence="8" type="ORF">GPA26_19240</name>
</gene>
<evidence type="ECO:0000256" key="6">
    <source>
        <dbReference type="SAM" id="Phobius"/>
    </source>
</evidence>
<dbReference type="Gene3D" id="1.10.3730.20">
    <property type="match status" value="1"/>
</dbReference>
<evidence type="ECO:0000256" key="4">
    <source>
        <dbReference type="ARBA" id="ARBA00022989"/>
    </source>
</evidence>
<keyword evidence="4 6" id="KW-1133">Transmembrane helix</keyword>
<feature type="domain" description="EamA" evidence="7">
    <location>
        <begin position="9"/>
        <end position="150"/>
    </location>
</feature>
<feature type="transmembrane region" description="Helical" evidence="6">
    <location>
        <begin position="227"/>
        <end position="247"/>
    </location>
</feature>
<dbReference type="RefSeq" id="WP_169207945.1">
    <property type="nucleotide sequence ID" value="NZ_WTVR01000046.1"/>
</dbReference>
<name>A0ABX1MXC5_9RHOO</name>
<feature type="transmembrane region" description="Helical" evidence="6">
    <location>
        <begin position="259"/>
        <end position="279"/>
    </location>
</feature>
<evidence type="ECO:0000313" key="9">
    <source>
        <dbReference type="Proteomes" id="UP000652074"/>
    </source>
</evidence>
<evidence type="ECO:0000256" key="2">
    <source>
        <dbReference type="ARBA" id="ARBA00022475"/>
    </source>
</evidence>
<dbReference type="SUPFAM" id="SSF103481">
    <property type="entry name" value="Multidrug resistance efflux transporter EmrE"/>
    <property type="match status" value="2"/>
</dbReference>
<evidence type="ECO:0000259" key="7">
    <source>
        <dbReference type="Pfam" id="PF00892"/>
    </source>
</evidence>
<comment type="caution">
    <text evidence="8">The sequence shown here is derived from an EMBL/GenBank/DDBJ whole genome shotgun (WGS) entry which is preliminary data.</text>
</comment>
<dbReference type="Pfam" id="PF00892">
    <property type="entry name" value="EamA"/>
    <property type="match status" value="2"/>
</dbReference>